<evidence type="ECO:0000313" key="3">
    <source>
        <dbReference type="Proteomes" id="UP000055136"/>
    </source>
</evidence>
<evidence type="ECO:0000259" key="1">
    <source>
        <dbReference type="Pfam" id="PF13243"/>
    </source>
</evidence>
<dbReference type="InterPro" id="IPR008928">
    <property type="entry name" value="6-hairpin_glycosidase_sf"/>
</dbReference>
<dbReference type="SUPFAM" id="SSF48208">
    <property type="entry name" value="Six-hairpin glycosidases"/>
    <property type="match status" value="1"/>
</dbReference>
<organism evidence="2 3">
    <name type="scientific">Candidatus Tenderia electrophaga</name>
    <dbReference type="NCBI Taxonomy" id="1748243"/>
    <lineage>
        <taxon>Bacteria</taxon>
        <taxon>Pseudomonadati</taxon>
        <taxon>Pseudomonadota</taxon>
        <taxon>Gammaproteobacteria</taxon>
        <taxon>Candidatus Tenderiales</taxon>
        <taxon>Candidatus Tenderiaceae</taxon>
        <taxon>Candidatus Tenderia</taxon>
    </lineage>
</organism>
<dbReference type="STRING" id="1748243.Tel_13645"/>
<dbReference type="CDD" id="cd00688">
    <property type="entry name" value="ISOPREN_C2_like"/>
    <property type="match status" value="1"/>
</dbReference>
<feature type="domain" description="Squalene cyclase C-terminal" evidence="1">
    <location>
        <begin position="93"/>
        <end position="252"/>
    </location>
</feature>
<keyword evidence="3" id="KW-1185">Reference proteome</keyword>
<protein>
    <recommendedName>
        <fullName evidence="1">Squalene cyclase C-terminal domain-containing protein</fullName>
    </recommendedName>
</protein>
<dbReference type="EMBL" id="CP013099">
    <property type="protein sequence ID" value="ALP54092.1"/>
    <property type="molecule type" value="Genomic_DNA"/>
</dbReference>
<sequence length="403" mass="44647">MNPSILLALPFRYKPWRPRHLRLITGDVVGMSRQPEHDHKTHLEAAIDWLCRAQDVCDGGPDAGGVAAGWSFEDGWLPGYPETTGYIIETFLAAAEILQRPELVQRAQRMIDWELSLQQDDGAFPGHFGERGSHPVIFNTGQIMHGMLAGYLQLGRQACLEAAVKAGEWLVRHQEEDGSWRHYEHNGVPHVYNTRGTWALLKTALVAGDEALKQGAIKHLDWALSQQTPSGWYATNAFTLNRSPFTHTIAYAIRGFLESGLLLGEERYLRSALKAAKGMAKVQREDGWLAGTYGDGWEPTASYCCITGVAQMSLNWLRLAQDGAAPELRQAAQKAIGYVKRTQRINAADEVVRGGIAGSAPIWGDYSRFEYPNWAAKFFADALMMDMADIAVPPASIQRATDV</sequence>
<name>A0A0S2TG11_9GAMM</name>
<dbReference type="AlphaFoldDB" id="A0A0S2TG11"/>
<dbReference type="InterPro" id="IPR032696">
    <property type="entry name" value="SQ_cyclase_C"/>
</dbReference>
<dbReference type="KEGG" id="tee:Tel_13645"/>
<gene>
    <name evidence="2" type="ORF">Tel_13645</name>
</gene>
<dbReference type="Gene3D" id="1.50.10.20">
    <property type="match status" value="1"/>
</dbReference>
<dbReference type="Proteomes" id="UP000055136">
    <property type="component" value="Chromosome"/>
</dbReference>
<proteinExistence type="predicted"/>
<reference evidence="2" key="1">
    <citation type="submission" date="2015-10" db="EMBL/GenBank/DDBJ databases">
        <title>Description of Candidatus Tenderia electrophaga gen. nov, sp. nov., an Uncultivated Electroautotroph from a Biocathode Enrichment.</title>
        <authorList>
            <person name="Eddie B.J."/>
            <person name="Malanoski A.P."/>
            <person name="Wang Z."/>
            <person name="Hall R.J."/>
            <person name="Oh S.D."/>
            <person name="Heiner C."/>
            <person name="Lin B."/>
            <person name="Strycharz-Glaven S.M."/>
        </authorList>
    </citation>
    <scope>NUCLEOTIDE SEQUENCE [LARGE SCALE GENOMIC DNA]</scope>
    <source>
        <strain evidence="2">NRL1</strain>
    </source>
</reference>
<dbReference type="Pfam" id="PF13243">
    <property type="entry name" value="SQHop_cyclase_C"/>
    <property type="match status" value="1"/>
</dbReference>
<evidence type="ECO:0000313" key="2">
    <source>
        <dbReference type="EMBL" id="ALP54092.1"/>
    </source>
</evidence>
<accession>A0A0S2TG11</accession>
<dbReference type="GO" id="GO:0005975">
    <property type="term" value="P:carbohydrate metabolic process"/>
    <property type="evidence" value="ECO:0007669"/>
    <property type="project" value="InterPro"/>
</dbReference>